<evidence type="ECO:0000256" key="11">
    <source>
        <dbReference type="PIRSR" id="PIRSR000495-1"/>
    </source>
</evidence>
<dbReference type="Proteomes" id="UP000236584">
    <property type="component" value="Chromosome"/>
</dbReference>
<dbReference type="KEGG" id="srub:C2R22_04710"/>
<evidence type="ECO:0000256" key="3">
    <source>
        <dbReference type="ARBA" id="ARBA00022605"/>
    </source>
</evidence>
<evidence type="ECO:0000256" key="6">
    <source>
        <dbReference type="ARBA" id="ARBA00023102"/>
    </source>
</evidence>
<evidence type="ECO:0000256" key="4">
    <source>
        <dbReference type="ARBA" id="ARBA00022801"/>
    </source>
</evidence>
<reference evidence="13 14" key="1">
    <citation type="submission" date="2018-01" db="EMBL/GenBank/DDBJ databases">
        <title>Complete genome sequence of Salinigranum rubrum GX10T, an extremely halophilic archaeon isolated from a marine solar saltern.</title>
        <authorList>
            <person name="Han S."/>
        </authorList>
    </citation>
    <scope>NUCLEOTIDE SEQUENCE [LARGE SCALE GENOMIC DNA]</scope>
    <source>
        <strain evidence="13 14">GX10</strain>
    </source>
</reference>
<dbReference type="HAMAP" id="MF_00278">
    <property type="entry name" value="HisH"/>
    <property type="match status" value="1"/>
</dbReference>
<keyword evidence="5 10" id="KW-0315">Glutamine amidotransferase</keyword>
<name>A0A2I8VGJ8_9EURY</name>
<organism evidence="13 14">
    <name type="scientific">Salinigranum rubrum</name>
    <dbReference type="NCBI Taxonomy" id="755307"/>
    <lineage>
        <taxon>Archaea</taxon>
        <taxon>Methanobacteriati</taxon>
        <taxon>Methanobacteriota</taxon>
        <taxon>Stenosarchaea group</taxon>
        <taxon>Halobacteria</taxon>
        <taxon>Halobacteriales</taxon>
        <taxon>Haloferacaceae</taxon>
        <taxon>Salinigranum</taxon>
    </lineage>
</organism>
<dbReference type="PROSITE" id="PS51273">
    <property type="entry name" value="GATASE_TYPE_1"/>
    <property type="match status" value="1"/>
</dbReference>
<dbReference type="PIRSF" id="PIRSF000495">
    <property type="entry name" value="Amidotransf_hisH"/>
    <property type="match status" value="1"/>
</dbReference>
<dbReference type="InterPro" id="IPR029062">
    <property type="entry name" value="Class_I_gatase-like"/>
</dbReference>
<keyword evidence="6 10" id="KW-0368">Histidine biosynthesis</keyword>
<feature type="domain" description="Glutamine amidotransferase" evidence="12">
    <location>
        <begin position="5"/>
        <end position="199"/>
    </location>
</feature>
<evidence type="ECO:0000256" key="9">
    <source>
        <dbReference type="ARBA" id="ARBA00049534"/>
    </source>
</evidence>
<evidence type="ECO:0000256" key="2">
    <source>
        <dbReference type="ARBA" id="ARBA00011152"/>
    </source>
</evidence>
<comment type="catalytic activity">
    <reaction evidence="9 10">
        <text>L-glutamine + H2O = L-glutamate + NH4(+)</text>
        <dbReference type="Rhea" id="RHEA:15889"/>
        <dbReference type="ChEBI" id="CHEBI:15377"/>
        <dbReference type="ChEBI" id="CHEBI:28938"/>
        <dbReference type="ChEBI" id="CHEBI:29985"/>
        <dbReference type="ChEBI" id="CHEBI:58359"/>
        <dbReference type="EC" id="3.5.1.2"/>
    </reaction>
</comment>
<dbReference type="OrthoDB" id="33401at2157"/>
<dbReference type="Pfam" id="PF00117">
    <property type="entry name" value="GATase"/>
    <property type="match status" value="1"/>
</dbReference>
<evidence type="ECO:0000256" key="7">
    <source>
        <dbReference type="ARBA" id="ARBA00023239"/>
    </source>
</evidence>
<dbReference type="GO" id="GO:0016829">
    <property type="term" value="F:lyase activity"/>
    <property type="evidence" value="ECO:0007669"/>
    <property type="project" value="UniProtKB-KW"/>
</dbReference>
<keyword evidence="3 10" id="KW-0028">Amino-acid biosynthesis</keyword>
<dbReference type="PANTHER" id="PTHR42701:SF1">
    <property type="entry name" value="IMIDAZOLE GLYCEROL PHOSPHATE SYNTHASE SUBUNIT HISH"/>
    <property type="match status" value="1"/>
</dbReference>
<dbReference type="InterPro" id="IPR017926">
    <property type="entry name" value="GATASE"/>
</dbReference>
<comment type="subunit">
    <text evidence="2 10">Heterodimer of HisH and HisF.</text>
</comment>
<comment type="catalytic activity">
    <reaction evidence="8 10">
        <text>5-[(5-phospho-1-deoxy-D-ribulos-1-ylimino)methylamino]-1-(5-phospho-beta-D-ribosyl)imidazole-4-carboxamide + L-glutamine = D-erythro-1-(imidazol-4-yl)glycerol 3-phosphate + 5-amino-1-(5-phospho-beta-D-ribosyl)imidazole-4-carboxamide + L-glutamate + H(+)</text>
        <dbReference type="Rhea" id="RHEA:24793"/>
        <dbReference type="ChEBI" id="CHEBI:15378"/>
        <dbReference type="ChEBI" id="CHEBI:29985"/>
        <dbReference type="ChEBI" id="CHEBI:58278"/>
        <dbReference type="ChEBI" id="CHEBI:58359"/>
        <dbReference type="ChEBI" id="CHEBI:58475"/>
        <dbReference type="ChEBI" id="CHEBI:58525"/>
        <dbReference type="EC" id="4.3.2.10"/>
    </reaction>
</comment>
<dbReference type="SUPFAM" id="SSF52317">
    <property type="entry name" value="Class I glutamine amidotransferase-like"/>
    <property type="match status" value="1"/>
</dbReference>
<evidence type="ECO:0000256" key="1">
    <source>
        <dbReference type="ARBA" id="ARBA00005091"/>
    </source>
</evidence>
<dbReference type="GeneID" id="35591366"/>
<dbReference type="EMBL" id="CP026309">
    <property type="protein sequence ID" value="AUV81048.1"/>
    <property type="molecule type" value="Genomic_DNA"/>
</dbReference>
<keyword evidence="14" id="KW-1185">Reference proteome</keyword>
<dbReference type="EC" id="3.5.1.2" evidence="10"/>
<keyword evidence="7 10" id="KW-0456">Lyase</keyword>
<evidence type="ECO:0000256" key="5">
    <source>
        <dbReference type="ARBA" id="ARBA00022962"/>
    </source>
</evidence>
<dbReference type="CDD" id="cd01748">
    <property type="entry name" value="GATase1_IGP_Synthase"/>
    <property type="match status" value="1"/>
</dbReference>
<protein>
    <recommendedName>
        <fullName evidence="10">Imidazole glycerol phosphate synthase subunit HisH</fullName>
        <ecNumber evidence="10">4.3.2.10</ecNumber>
    </recommendedName>
    <alternativeName>
        <fullName evidence="10">IGP synthase glutaminase subunit</fullName>
        <ecNumber evidence="10">3.5.1.2</ecNumber>
    </alternativeName>
    <alternativeName>
        <fullName evidence="10">IGP synthase subunit HisH</fullName>
    </alternativeName>
    <alternativeName>
        <fullName evidence="10">ImGP synthase subunit HisH</fullName>
        <shortName evidence="10">IGPS subunit HisH</shortName>
    </alternativeName>
</protein>
<comment type="subcellular location">
    <subcellularLocation>
        <location evidence="10">Cytoplasm</location>
    </subcellularLocation>
</comment>
<dbReference type="GO" id="GO:0000105">
    <property type="term" value="P:L-histidine biosynthetic process"/>
    <property type="evidence" value="ECO:0007669"/>
    <property type="project" value="UniProtKB-UniRule"/>
</dbReference>
<comment type="pathway">
    <text evidence="1 10">Amino-acid biosynthesis; L-histidine biosynthesis; L-histidine from 5-phospho-alpha-D-ribose 1-diphosphate: step 5/9.</text>
</comment>
<evidence type="ECO:0000313" key="13">
    <source>
        <dbReference type="EMBL" id="AUV81048.1"/>
    </source>
</evidence>
<dbReference type="GO" id="GO:0004359">
    <property type="term" value="F:glutaminase activity"/>
    <property type="evidence" value="ECO:0007669"/>
    <property type="project" value="UniProtKB-EC"/>
</dbReference>
<comment type="function">
    <text evidence="10">IGPS catalyzes the conversion of PRFAR and glutamine to IGP, AICAR and glutamate. The HisH subunit catalyzes the hydrolysis of glutamine to glutamate and ammonia as part of the synthesis of IGP and AICAR. The resulting ammonia molecule is channeled to the active site of HisF.</text>
</comment>
<dbReference type="GO" id="GO:0000107">
    <property type="term" value="F:imidazoleglycerol-phosphate synthase activity"/>
    <property type="evidence" value="ECO:0007669"/>
    <property type="project" value="UniProtKB-UniRule"/>
</dbReference>
<evidence type="ECO:0000313" key="14">
    <source>
        <dbReference type="Proteomes" id="UP000236584"/>
    </source>
</evidence>
<keyword evidence="10" id="KW-0963">Cytoplasm</keyword>
<dbReference type="GO" id="GO:0005737">
    <property type="term" value="C:cytoplasm"/>
    <property type="evidence" value="ECO:0007669"/>
    <property type="project" value="UniProtKB-SubCell"/>
</dbReference>
<evidence type="ECO:0000256" key="10">
    <source>
        <dbReference type="HAMAP-Rule" id="MF_00278"/>
    </source>
</evidence>
<dbReference type="NCBIfam" id="TIGR01855">
    <property type="entry name" value="IMP_synth_hisH"/>
    <property type="match status" value="1"/>
</dbReference>
<dbReference type="RefSeq" id="WP_103424736.1">
    <property type="nucleotide sequence ID" value="NZ_CP026309.1"/>
</dbReference>
<dbReference type="InterPro" id="IPR010139">
    <property type="entry name" value="Imidazole-glycPsynth_HisH"/>
</dbReference>
<gene>
    <name evidence="10" type="primary">hisH</name>
    <name evidence="13" type="ORF">C2R22_04710</name>
</gene>
<sequence>MNVTVIDYGVGNLRSLRRGLERAGATVEESSDPATIADAEALVLPGVGAFEECMRNSRPFHDVLVDAAEDTPVLGICVGLQLLFTESTEGAPDGETVAGLDLIPGRVERLPADEVTVPHMGWNTLAVERAHPLVEDIGDDYAYFVHSYATAVNDHTVAAAEHGRRFAAIAANERGNVVGTQFHPEKSGETGLKLLANFVDFARTWNADEERTATASD</sequence>
<evidence type="ECO:0000256" key="8">
    <source>
        <dbReference type="ARBA" id="ARBA00047838"/>
    </source>
</evidence>
<feature type="active site" description="Nucleophile" evidence="10 11">
    <location>
        <position position="77"/>
    </location>
</feature>
<dbReference type="UniPathway" id="UPA00031">
    <property type="reaction ID" value="UER00010"/>
</dbReference>
<dbReference type="AlphaFoldDB" id="A0A2I8VGJ8"/>
<proteinExistence type="inferred from homology"/>
<dbReference type="EC" id="4.3.2.10" evidence="10"/>
<feature type="active site" evidence="10 11">
    <location>
        <position position="183"/>
    </location>
</feature>
<dbReference type="Gene3D" id="3.40.50.880">
    <property type="match status" value="1"/>
</dbReference>
<keyword evidence="4 10" id="KW-0378">Hydrolase</keyword>
<accession>A0A2I8VGJ8</accession>
<feature type="active site" evidence="10 11">
    <location>
        <position position="185"/>
    </location>
</feature>
<dbReference type="PANTHER" id="PTHR42701">
    <property type="entry name" value="IMIDAZOLE GLYCEROL PHOSPHATE SYNTHASE SUBUNIT HISH"/>
    <property type="match status" value="1"/>
</dbReference>
<evidence type="ECO:0000259" key="12">
    <source>
        <dbReference type="Pfam" id="PF00117"/>
    </source>
</evidence>